<keyword evidence="2" id="KW-1185">Reference proteome</keyword>
<dbReference type="RefSeq" id="WP_372386913.1">
    <property type="nucleotide sequence ID" value="NZ_JBGNYA010000001.1"/>
</dbReference>
<dbReference type="InterPro" id="IPR054834">
    <property type="entry name" value="SAMP1_3"/>
</dbReference>
<dbReference type="PANTHER" id="PTHR38031:SF1">
    <property type="entry name" value="SULFUR CARRIER PROTEIN CYSO"/>
    <property type="match status" value="1"/>
</dbReference>
<dbReference type="Pfam" id="PF02597">
    <property type="entry name" value="ThiS"/>
    <property type="match status" value="1"/>
</dbReference>
<dbReference type="EMBL" id="JBGNYA010000001">
    <property type="protein sequence ID" value="MFA1609838.1"/>
    <property type="molecule type" value="Genomic_DNA"/>
</dbReference>
<gene>
    <name evidence="1" type="ORF">OS889_02285</name>
</gene>
<evidence type="ECO:0000313" key="1">
    <source>
        <dbReference type="EMBL" id="MFA1609838.1"/>
    </source>
</evidence>
<dbReference type="Gene3D" id="3.10.20.30">
    <property type="match status" value="1"/>
</dbReference>
<name>A0ABD5M7G3_9EURY</name>
<protein>
    <submittedName>
        <fullName evidence="1">Ubiquitin-like small modifier protein 1</fullName>
    </submittedName>
</protein>
<dbReference type="NCBIfam" id="NF041918">
    <property type="entry name" value="SAMP1"/>
    <property type="match status" value="1"/>
</dbReference>
<dbReference type="InterPro" id="IPR016155">
    <property type="entry name" value="Mopterin_synth/thiamin_S_b"/>
</dbReference>
<dbReference type="InterPro" id="IPR010038">
    <property type="entry name" value="MoaD_arc-typ"/>
</dbReference>
<dbReference type="SUPFAM" id="SSF54285">
    <property type="entry name" value="MoaD/ThiS"/>
    <property type="match status" value="1"/>
</dbReference>
<dbReference type="NCBIfam" id="TIGR01687">
    <property type="entry name" value="moaD_arch"/>
    <property type="match status" value="1"/>
</dbReference>
<sequence>MRVECGFFGPFREPVGTKTVVVDTDADTVGELLGELEARYAGLEGELRDGEGLAGDVVVTLNGRHVQHDEGTKTPLSEGDVLRVTTAVYGG</sequence>
<proteinExistence type="predicted"/>
<dbReference type="AlphaFoldDB" id="A0ABD5M7G3"/>
<dbReference type="InterPro" id="IPR012675">
    <property type="entry name" value="Beta-grasp_dom_sf"/>
</dbReference>
<reference evidence="1 2" key="1">
    <citation type="submission" date="2024-08" db="EMBL/GenBank/DDBJ databases">
        <title>Halobellus sp. MBLA0158 whole genome sequence.</title>
        <authorList>
            <person name="Hwang C.Y."/>
            <person name="Cho E.-S."/>
            <person name="Seo M.-J."/>
        </authorList>
    </citation>
    <scope>NUCLEOTIDE SEQUENCE [LARGE SCALE GENOMIC DNA]</scope>
    <source>
        <strain evidence="1 2">MBLA0158</strain>
    </source>
</reference>
<evidence type="ECO:0000313" key="2">
    <source>
        <dbReference type="Proteomes" id="UP001570511"/>
    </source>
</evidence>
<dbReference type="Proteomes" id="UP001570511">
    <property type="component" value="Unassembled WGS sequence"/>
</dbReference>
<dbReference type="InterPro" id="IPR003749">
    <property type="entry name" value="ThiS/MoaD-like"/>
</dbReference>
<dbReference type="PANTHER" id="PTHR38031">
    <property type="entry name" value="SULFUR CARRIER PROTEIN SLR0821-RELATED"/>
    <property type="match status" value="1"/>
</dbReference>
<accession>A0ABD5M7G3</accession>
<dbReference type="InterPro" id="IPR052045">
    <property type="entry name" value="Sulfur_Carrier/Prot_Modifier"/>
</dbReference>
<organism evidence="1 2">
    <name type="scientific">Halobellus rubicundus</name>
    <dbReference type="NCBI Taxonomy" id="2996466"/>
    <lineage>
        <taxon>Archaea</taxon>
        <taxon>Methanobacteriati</taxon>
        <taxon>Methanobacteriota</taxon>
        <taxon>Stenosarchaea group</taxon>
        <taxon>Halobacteria</taxon>
        <taxon>Halobacteriales</taxon>
        <taxon>Haloferacaceae</taxon>
        <taxon>Halobellus</taxon>
    </lineage>
</organism>
<comment type="caution">
    <text evidence="1">The sequence shown here is derived from an EMBL/GenBank/DDBJ whole genome shotgun (WGS) entry which is preliminary data.</text>
</comment>